<evidence type="ECO:0000313" key="2">
    <source>
        <dbReference type="Proteomes" id="UP000790347"/>
    </source>
</evidence>
<sequence>MFSIILPNARQFAVISTSSKLSCLYKDFRQHTDKTLYQSAAMNVLKKSSSKVDPDIKYPKSWNLSVSIVLAVNNAN</sequence>
<name>A0A922L5D0_DERFA</name>
<keyword evidence="2" id="KW-1185">Reference proteome</keyword>
<gene>
    <name evidence="1" type="ORF">DERF_009129</name>
</gene>
<dbReference type="Proteomes" id="UP000790347">
    <property type="component" value="Unassembled WGS sequence"/>
</dbReference>
<accession>A0A922L5D0</accession>
<reference evidence="1" key="1">
    <citation type="submission" date="2013-05" db="EMBL/GenBank/DDBJ databases">
        <authorList>
            <person name="Yim A.K.Y."/>
            <person name="Chan T.F."/>
            <person name="Ji K.M."/>
            <person name="Liu X.Y."/>
            <person name="Zhou J.W."/>
            <person name="Li R.Q."/>
            <person name="Yang K.Y."/>
            <person name="Li J."/>
            <person name="Li M."/>
            <person name="Law P.T.W."/>
            <person name="Wu Y.L."/>
            <person name="Cai Z.L."/>
            <person name="Qin H."/>
            <person name="Bao Y."/>
            <person name="Leung R.K.K."/>
            <person name="Ng P.K.S."/>
            <person name="Zou J."/>
            <person name="Zhong X.J."/>
            <person name="Ran P.X."/>
            <person name="Zhong N.S."/>
            <person name="Liu Z.G."/>
            <person name="Tsui S.K.W."/>
        </authorList>
    </citation>
    <scope>NUCLEOTIDE SEQUENCE</scope>
    <source>
        <strain evidence="1">Derf</strain>
        <tissue evidence="1">Whole organism</tissue>
    </source>
</reference>
<dbReference type="AlphaFoldDB" id="A0A922L5D0"/>
<organism evidence="1 2">
    <name type="scientific">Dermatophagoides farinae</name>
    <name type="common">American house dust mite</name>
    <dbReference type="NCBI Taxonomy" id="6954"/>
    <lineage>
        <taxon>Eukaryota</taxon>
        <taxon>Metazoa</taxon>
        <taxon>Ecdysozoa</taxon>
        <taxon>Arthropoda</taxon>
        <taxon>Chelicerata</taxon>
        <taxon>Arachnida</taxon>
        <taxon>Acari</taxon>
        <taxon>Acariformes</taxon>
        <taxon>Sarcoptiformes</taxon>
        <taxon>Astigmata</taxon>
        <taxon>Psoroptidia</taxon>
        <taxon>Analgoidea</taxon>
        <taxon>Pyroglyphidae</taxon>
        <taxon>Dermatophagoidinae</taxon>
        <taxon>Dermatophagoides</taxon>
    </lineage>
</organism>
<protein>
    <submittedName>
        <fullName evidence="1">Uncharacterized protein</fullName>
    </submittedName>
</protein>
<evidence type="ECO:0000313" key="1">
    <source>
        <dbReference type="EMBL" id="KAH9510608.1"/>
    </source>
</evidence>
<reference evidence="1" key="2">
    <citation type="journal article" date="2022" name="Res Sq">
        <title>Comparative Genomics Reveals Insights into the Divergent Evolution of Astigmatic Mites and Household Pest Adaptations.</title>
        <authorList>
            <person name="Xiong Q."/>
            <person name="Wan A.T.-Y."/>
            <person name="Liu X.-Y."/>
            <person name="Fung C.S.-H."/>
            <person name="Xiao X."/>
            <person name="Malainual N."/>
            <person name="Hou J."/>
            <person name="Wang L."/>
            <person name="Wang M."/>
            <person name="Yang K."/>
            <person name="Cui Y."/>
            <person name="Leung E."/>
            <person name="Nong W."/>
            <person name="Shin S.-K."/>
            <person name="Au S."/>
            <person name="Jeong K.Y."/>
            <person name="Chew F.T."/>
            <person name="Hui J."/>
            <person name="Leung T.F."/>
            <person name="Tungtrongchitr A."/>
            <person name="Zhong N."/>
            <person name="Liu Z."/>
            <person name="Tsui S."/>
        </authorList>
    </citation>
    <scope>NUCLEOTIDE SEQUENCE</scope>
    <source>
        <strain evidence="1">Derf</strain>
        <tissue evidence="1">Whole organism</tissue>
    </source>
</reference>
<comment type="caution">
    <text evidence="1">The sequence shown here is derived from an EMBL/GenBank/DDBJ whole genome shotgun (WGS) entry which is preliminary data.</text>
</comment>
<dbReference type="EMBL" id="ASGP02000004">
    <property type="protein sequence ID" value="KAH9510608.1"/>
    <property type="molecule type" value="Genomic_DNA"/>
</dbReference>
<proteinExistence type="predicted"/>